<dbReference type="SMART" id="SM00344">
    <property type="entry name" value="HTH_ASNC"/>
    <property type="match status" value="1"/>
</dbReference>
<dbReference type="EMBL" id="FOCX01000012">
    <property type="protein sequence ID" value="SEO41934.1"/>
    <property type="molecule type" value="Genomic_DNA"/>
</dbReference>
<accession>A0A1H8PJQ0</accession>
<keyword evidence="3" id="KW-0804">Transcription</keyword>
<keyword evidence="2 5" id="KW-0238">DNA-binding</keyword>
<dbReference type="PANTHER" id="PTHR30154">
    <property type="entry name" value="LEUCINE-RESPONSIVE REGULATORY PROTEIN"/>
    <property type="match status" value="1"/>
</dbReference>
<dbReference type="InterPro" id="IPR036390">
    <property type="entry name" value="WH_DNA-bd_sf"/>
</dbReference>
<evidence type="ECO:0000256" key="3">
    <source>
        <dbReference type="ARBA" id="ARBA00023163"/>
    </source>
</evidence>
<dbReference type="GO" id="GO:0043565">
    <property type="term" value="F:sequence-specific DNA binding"/>
    <property type="evidence" value="ECO:0007669"/>
    <property type="project" value="InterPro"/>
</dbReference>
<evidence type="ECO:0000313" key="6">
    <source>
        <dbReference type="Proteomes" id="UP000198775"/>
    </source>
</evidence>
<dbReference type="InterPro" id="IPR036388">
    <property type="entry name" value="WH-like_DNA-bd_sf"/>
</dbReference>
<dbReference type="PANTHER" id="PTHR30154:SF34">
    <property type="entry name" value="TRANSCRIPTIONAL REGULATOR AZLB"/>
    <property type="match status" value="1"/>
</dbReference>
<dbReference type="Gene3D" id="1.10.10.10">
    <property type="entry name" value="Winged helix-like DNA-binding domain superfamily/Winged helix DNA-binding domain"/>
    <property type="match status" value="1"/>
</dbReference>
<dbReference type="GO" id="GO:0043200">
    <property type="term" value="P:response to amino acid"/>
    <property type="evidence" value="ECO:0007669"/>
    <property type="project" value="TreeGrafter"/>
</dbReference>
<gene>
    <name evidence="5" type="ORF">SAMN05216388_101268</name>
</gene>
<name>A0A1H8PJQ0_9EURY</name>
<dbReference type="PROSITE" id="PS50956">
    <property type="entry name" value="HTH_ASNC_2"/>
    <property type="match status" value="1"/>
</dbReference>
<feature type="domain" description="HTH asnC-type" evidence="4">
    <location>
        <begin position="14"/>
        <end position="75"/>
    </location>
</feature>
<evidence type="ECO:0000256" key="2">
    <source>
        <dbReference type="ARBA" id="ARBA00023125"/>
    </source>
</evidence>
<protein>
    <submittedName>
        <fullName evidence="5">DNA-binding transcriptional regulator, Lrp family</fullName>
    </submittedName>
</protein>
<dbReference type="SUPFAM" id="SSF46785">
    <property type="entry name" value="Winged helix' DNA-binding domain"/>
    <property type="match status" value="1"/>
</dbReference>
<evidence type="ECO:0000256" key="1">
    <source>
        <dbReference type="ARBA" id="ARBA00023015"/>
    </source>
</evidence>
<keyword evidence="6" id="KW-1185">Reference proteome</keyword>
<dbReference type="Pfam" id="PF01037">
    <property type="entry name" value="AsnC_trans_reg"/>
    <property type="match status" value="1"/>
</dbReference>
<dbReference type="InterPro" id="IPR011991">
    <property type="entry name" value="ArsR-like_HTH"/>
</dbReference>
<dbReference type="InterPro" id="IPR011008">
    <property type="entry name" value="Dimeric_a/b-barrel"/>
</dbReference>
<dbReference type="Proteomes" id="UP000198775">
    <property type="component" value="Unassembled WGS sequence"/>
</dbReference>
<dbReference type="InterPro" id="IPR019888">
    <property type="entry name" value="Tscrpt_reg_AsnC-like"/>
</dbReference>
<dbReference type="GO" id="GO:0005829">
    <property type="term" value="C:cytosol"/>
    <property type="evidence" value="ECO:0007669"/>
    <property type="project" value="TreeGrafter"/>
</dbReference>
<evidence type="ECO:0000259" key="4">
    <source>
        <dbReference type="PROSITE" id="PS50956"/>
    </source>
</evidence>
<proteinExistence type="predicted"/>
<dbReference type="Gene3D" id="3.30.70.920">
    <property type="match status" value="1"/>
</dbReference>
<organism evidence="5 6">
    <name type="scientific">Halorientalis persicus</name>
    <dbReference type="NCBI Taxonomy" id="1367881"/>
    <lineage>
        <taxon>Archaea</taxon>
        <taxon>Methanobacteriati</taxon>
        <taxon>Methanobacteriota</taxon>
        <taxon>Stenosarchaea group</taxon>
        <taxon>Halobacteria</taxon>
        <taxon>Halobacteriales</taxon>
        <taxon>Haloarculaceae</taxon>
        <taxon>Halorientalis</taxon>
    </lineage>
</organism>
<dbReference type="AlphaFoldDB" id="A0A1H8PJQ0"/>
<evidence type="ECO:0000313" key="5">
    <source>
        <dbReference type="EMBL" id="SEO41934.1"/>
    </source>
</evidence>
<reference evidence="6" key="1">
    <citation type="submission" date="2016-10" db="EMBL/GenBank/DDBJ databases">
        <authorList>
            <person name="Varghese N."/>
            <person name="Submissions S."/>
        </authorList>
    </citation>
    <scope>NUCLEOTIDE SEQUENCE [LARGE SCALE GENOMIC DNA]</scope>
    <source>
        <strain evidence="6">IBRC-M 10043</strain>
    </source>
</reference>
<dbReference type="PRINTS" id="PR00033">
    <property type="entry name" value="HTHASNC"/>
</dbReference>
<sequence>MFAQSLDGIQKSPMDEKDIQILTTIAKDGTASPDEIEDATGIPKSTVHYRLNQLRESGVITNDLYNIDLKKVGLSITLISEIWAEFEEGYHESVGEKLAAVEGVNQVYFTMGDTDFVAIAHVANREMVESLVEDYEAIEEIERTSSKFVITTVKDEQNPLNDFEIETLIEALAD</sequence>
<keyword evidence="1" id="KW-0805">Transcription regulation</keyword>
<dbReference type="InterPro" id="IPR019887">
    <property type="entry name" value="Tscrpt_reg_AsnC/Lrp_C"/>
</dbReference>
<dbReference type="InterPro" id="IPR000485">
    <property type="entry name" value="AsnC-type_HTH_dom"/>
</dbReference>
<dbReference type="Pfam" id="PF13412">
    <property type="entry name" value="HTH_24"/>
    <property type="match status" value="1"/>
</dbReference>
<dbReference type="CDD" id="cd00090">
    <property type="entry name" value="HTH_ARSR"/>
    <property type="match status" value="1"/>
</dbReference>
<dbReference type="SUPFAM" id="SSF54909">
    <property type="entry name" value="Dimeric alpha+beta barrel"/>
    <property type="match status" value="1"/>
</dbReference>